<dbReference type="EMBL" id="MU003507">
    <property type="protein sequence ID" value="KAF2470612.1"/>
    <property type="molecule type" value="Genomic_DNA"/>
</dbReference>
<dbReference type="Proteomes" id="UP000799755">
    <property type="component" value="Unassembled WGS sequence"/>
</dbReference>
<evidence type="ECO:0000313" key="1">
    <source>
        <dbReference type="EMBL" id="KAF2470612.1"/>
    </source>
</evidence>
<accession>A0ACB6QUS5</accession>
<protein>
    <submittedName>
        <fullName evidence="1">Uncharacterized protein</fullName>
    </submittedName>
</protein>
<gene>
    <name evidence="1" type="ORF">BDR25DRAFT_286711</name>
</gene>
<keyword evidence="2" id="KW-1185">Reference proteome</keyword>
<organism evidence="1 2">
    <name type="scientific">Lindgomyces ingoldianus</name>
    <dbReference type="NCBI Taxonomy" id="673940"/>
    <lineage>
        <taxon>Eukaryota</taxon>
        <taxon>Fungi</taxon>
        <taxon>Dikarya</taxon>
        <taxon>Ascomycota</taxon>
        <taxon>Pezizomycotina</taxon>
        <taxon>Dothideomycetes</taxon>
        <taxon>Pleosporomycetidae</taxon>
        <taxon>Pleosporales</taxon>
        <taxon>Lindgomycetaceae</taxon>
        <taxon>Lindgomyces</taxon>
    </lineage>
</organism>
<name>A0ACB6QUS5_9PLEO</name>
<evidence type="ECO:0000313" key="2">
    <source>
        <dbReference type="Proteomes" id="UP000799755"/>
    </source>
</evidence>
<proteinExistence type="predicted"/>
<sequence>MAGKVLPIALAGVIGVATAVATFDPAFKAQQKKRLEDEYKSDIGAHPTMMNDGIPTIPQAQPEDSADRTSGVASSRLSSMLGLWAWKRNQDGSDPKPSRKE</sequence>
<comment type="caution">
    <text evidence="1">The sequence shown here is derived from an EMBL/GenBank/DDBJ whole genome shotgun (WGS) entry which is preliminary data.</text>
</comment>
<reference evidence="1" key="1">
    <citation type="journal article" date="2020" name="Stud. Mycol.">
        <title>101 Dothideomycetes genomes: a test case for predicting lifestyles and emergence of pathogens.</title>
        <authorList>
            <person name="Haridas S."/>
            <person name="Albert R."/>
            <person name="Binder M."/>
            <person name="Bloem J."/>
            <person name="Labutti K."/>
            <person name="Salamov A."/>
            <person name="Andreopoulos B."/>
            <person name="Baker S."/>
            <person name="Barry K."/>
            <person name="Bills G."/>
            <person name="Bluhm B."/>
            <person name="Cannon C."/>
            <person name="Castanera R."/>
            <person name="Culley D."/>
            <person name="Daum C."/>
            <person name="Ezra D."/>
            <person name="Gonzalez J."/>
            <person name="Henrissat B."/>
            <person name="Kuo A."/>
            <person name="Liang C."/>
            <person name="Lipzen A."/>
            <person name="Lutzoni F."/>
            <person name="Magnuson J."/>
            <person name="Mondo S."/>
            <person name="Nolan M."/>
            <person name="Ohm R."/>
            <person name="Pangilinan J."/>
            <person name="Park H.-J."/>
            <person name="Ramirez L."/>
            <person name="Alfaro M."/>
            <person name="Sun H."/>
            <person name="Tritt A."/>
            <person name="Yoshinaga Y."/>
            <person name="Zwiers L.-H."/>
            <person name="Turgeon B."/>
            <person name="Goodwin S."/>
            <person name="Spatafora J."/>
            <person name="Crous P."/>
            <person name="Grigoriev I."/>
        </authorList>
    </citation>
    <scope>NUCLEOTIDE SEQUENCE</scope>
    <source>
        <strain evidence="1">ATCC 200398</strain>
    </source>
</reference>